<accession>A0A8H3IJH5</accession>
<evidence type="ECO:0000256" key="4">
    <source>
        <dbReference type="SAM" id="MobiDB-lite"/>
    </source>
</evidence>
<dbReference type="InterPro" id="IPR006683">
    <property type="entry name" value="Thioestr_dom"/>
</dbReference>
<dbReference type="PANTHER" id="PTHR47260:SF7">
    <property type="entry name" value="THIOESTERASE FAMILY PROTEIN (AFU_ORTHOLOGUE AFUA_1G10800)"/>
    <property type="match status" value="1"/>
</dbReference>
<feature type="compositionally biased region" description="Acidic residues" evidence="4">
    <location>
        <begin position="381"/>
        <end position="393"/>
    </location>
</feature>
<dbReference type="SUPFAM" id="SSF54637">
    <property type="entry name" value="Thioesterase/thiol ester dehydrase-isomerase"/>
    <property type="match status" value="1"/>
</dbReference>
<sequence length="591" mass="64499">MSVSPVVPTVNELLSPPSDVETCTMFQPSTDKIAQEEAYLQRHPLVLELRSNPDFVESRPHMKVPGSVREHHFTAGTLAGPGKLELPPLQFVEKGGKGGITIFYIGTDLCGHRGLVHGGAMATLLDEALARCSFQALPNKVGMTANLNINYRKPLSAGSFAIIRSVTTKVEGRKAWVEGTLENLPINGEPKEVYCEANALFIEPKQAANSATLRRLAADHAALHRYILPPYYLHPAGPTMKDDLTQLTVLLAGPSGTPYENGVWKLHLRIPLDYPKSPPKASFRTKIFHPNVEEATGAVCLDTLKRDWMSHLTLRDILITISCLLINPNPDSALNAAAGKLLQEDFDAFAKKARLMTSIHAYIPGNIRDAVLEAVNRGDEIDKDDESDYGDEASESKENDPSISPSPVSSAKPIQRNSILGKRPLADLPICVESVEHEVRMTISDLNVVANTPNLSSGMSSLSFDGDCSQQQQPHQRRIARLPHDAERINPPRMFTFTGISTSTNPEPIIQAAPAAKRIRTLEGKENEGDAQEEGEEEGEHSLVAKTVRSNNTTAMSSSRLMPLGLGLKMTGSMQATSKAKMKARIGLRRL</sequence>
<dbReference type="PROSITE" id="PS00183">
    <property type="entry name" value="UBC_1"/>
    <property type="match status" value="1"/>
</dbReference>
<dbReference type="EMBL" id="CAJPDQ010000035">
    <property type="protein sequence ID" value="CAF9930337.1"/>
    <property type="molecule type" value="Genomic_DNA"/>
</dbReference>
<keyword evidence="2" id="KW-0833">Ubl conjugation pathway</keyword>
<dbReference type="CDD" id="cd23804">
    <property type="entry name" value="UBCc_UBE2S"/>
    <property type="match status" value="1"/>
</dbReference>
<protein>
    <recommendedName>
        <fullName evidence="5">UBC core domain-containing protein</fullName>
    </recommendedName>
</protein>
<gene>
    <name evidence="6" type="ORF">GOMPHAMPRED_005626</name>
</gene>
<evidence type="ECO:0000256" key="1">
    <source>
        <dbReference type="ARBA" id="ARBA00022679"/>
    </source>
</evidence>
<dbReference type="PROSITE" id="PS50127">
    <property type="entry name" value="UBC_2"/>
    <property type="match status" value="1"/>
</dbReference>
<organism evidence="6 7">
    <name type="scientific">Gomphillus americanus</name>
    <dbReference type="NCBI Taxonomy" id="1940652"/>
    <lineage>
        <taxon>Eukaryota</taxon>
        <taxon>Fungi</taxon>
        <taxon>Dikarya</taxon>
        <taxon>Ascomycota</taxon>
        <taxon>Pezizomycotina</taxon>
        <taxon>Lecanoromycetes</taxon>
        <taxon>OSLEUM clade</taxon>
        <taxon>Ostropomycetidae</taxon>
        <taxon>Ostropales</taxon>
        <taxon>Graphidaceae</taxon>
        <taxon>Gomphilloideae</taxon>
        <taxon>Gomphillus</taxon>
    </lineage>
</organism>
<dbReference type="PANTHER" id="PTHR47260">
    <property type="entry name" value="UPF0644 PROTEIN PB2B4.06"/>
    <property type="match status" value="1"/>
</dbReference>
<dbReference type="InterPro" id="IPR016135">
    <property type="entry name" value="UBQ-conjugating_enzyme/RWD"/>
</dbReference>
<evidence type="ECO:0000313" key="7">
    <source>
        <dbReference type="Proteomes" id="UP000664169"/>
    </source>
</evidence>
<dbReference type="GO" id="GO:0016740">
    <property type="term" value="F:transferase activity"/>
    <property type="evidence" value="ECO:0007669"/>
    <property type="project" value="UniProtKB-KW"/>
</dbReference>
<dbReference type="InterPro" id="IPR029069">
    <property type="entry name" value="HotDog_dom_sf"/>
</dbReference>
<dbReference type="SMART" id="SM00212">
    <property type="entry name" value="UBCc"/>
    <property type="match status" value="1"/>
</dbReference>
<feature type="domain" description="UBC core" evidence="5">
    <location>
        <begin position="211"/>
        <end position="362"/>
    </location>
</feature>
<dbReference type="FunFam" id="3.10.110.10:FF:000077">
    <property type="entry name" value="Ubiquitin conjugating enzyme E2"/>
    <property type="match status" value="1"/>
</dbReference>
<dbReference type="InterPro" id="IPR023313">
    <property type="entry name" value="UBQ-conjugating_AS"/>
</dbReference>
<dbReference type="InterPro" id="IPR052061">
    <property type="entry name" value="PTE-AB_protein"/>
</dbReference>
<feature type="active site" description="Glycyl thioester intermediate" evidence="3">
    <location>
        <position position="300"/>
    </location>
</feature>
<dbReference type="Pfam" id="PF00179">
    <property type="entry name" value="UQ_con"/>
    <property type="match status" value="1"/>
</dbReference>
<dbReference type="SUPFAM" id="SSF54495">
    <property type="entry name" value="UBC-like"/>
    <property type="match status" value="1"/>
</dbReference>
<feature type="region of interest" description="Disordered" evidence="4">
    <location>
        <begin position="522"/>
        <end position="542"/>
    </location>
</feature>
<keyword evidence="7" id="KW-1185">Reference proteome</keyword>
<feature type="compositionally biased region" description="Acidic residues" evidence="4">
    <location>
        <begin position="529"/>
        <end position="539"/>
    </location>
</feature>
<feature type="region of interest" description="Disordered" evidence="4">
    <location>
        <begin position="379"/>
        <end position="415"/>
    </location>
</feature>
<dbReference type="Gene3D" id="3.10.110.10">
    <property type="entry name" value="Ubiquitin Conjugating Enzyme"/>
    <property type="match status" value="1"/>
</dbReference>
<dbReference type="Pfam" id="PF03061">
    <property type="entry name" value="4HBT"/>
    <property type="match status" value="1"/>
</dbReference>
<keyword evidence="1" id="KW-0808">Transferase</keyword>
<evidence type="ECO:0000259" key="5">
    <source>
        <dbReference type="PROSITE" id="PS50127"/>
    </source>
</evidence>
<dbReference type="AlphaFoldDB" id="A0A8H3IJH5"/>
<proteinExistence type="predicted"/>
<dbReference type="OrthoDB" id="506431at2759"/>
<comment type="caution">
    <text evidence="6">The sequence shown here is derived from an EMBL/GenBank/DDBJ whole genome shotgun (WGS) entry which is preliminary data.</text>
</comment>
<dbReference type="Proteomes" id="UP000664169">
    <property type="component" value="Unassembled WGS sequence"/>
</dbReference>
<name>A0A8H3IJH5_9LECA</name>
<evidence type="ECO:0000313" key="6">
    <source>
        <dbReference type="EMBL" id="CAF9930337.1"/>
    </source>
</evidence>
<dbReference type="CDD" id="cd03443">
    <property type="entry name" value="PaaI_thioesterase"/>
    <property type="match status" value="1"/>
</dbReference>
<dbReference type="InterPro" id="IPR000608">
    <property type="entry name" value="UBC"/>
</dbReference>
<dbReference type="Gene3D" id="3.10.129.10">
    <property type="entry name" value="Hotdog Thioesterase"/>
    <property type="match status" value="1"/>
</dbReference>
<evidence type="ECO:0000256" key="3">
    <source>
        <dbReference type="PROSITE-ProRule" id="PRU10133"/>
    </source>
</evidence>
<reference evidence="6" key="1">
    <citation type="submission" date="2021-03" db="EMBL/GenBank/DDBJ databases">
        <authorList>
            <person name="Tagirdzhanova G."/>
        </authorList>
    </citation>
    <scope>NUCLEOTIDE SEQUENCE</scope>
</reference>
<evidence type="ECO:0000256" key="2">
    <source>
        <dbReference type="ARBA" id="ARBA00022786"/>
    </source>
</evidence>